<dbReference type="GO" id="GO:0004087">
    <property type="term" value="F:carbamoyl-phosphate synthase (ammonia) activity"/>
    <property type="evidence" value="ECO:0007669"/>
    <property type="project" value="UniProtKB-EC"/>
</dbReference>
<dbReference type="InterPro" id="IPR036914">
    <property type="entry name" value="MGS-like_dom_sf"/>
</dbReference>
<dbReference type="InterPro" id="IPR013815">
    <property type="entry name" value="ATP_grasp_subdomain_1"/>
</dbReference>
<keyword evidence="11 22" id="KW-0067">ATP-binding</keyword>
<dbReference type="EMBL" id="OZ034821">
    <property type="protein sequence ID" value="CAL1406031.1"/>
    <property type="molecule type" value="Genomic_DNA"/>
</dbReference>
<keyword evidence="14" id="KW-0464">Manganese</keyword>
<dbReference type="FunFam" id="3.40.50.20:FF:000003">
    <property type="entry name" value="Carbamoyl-phosphate synthase large chain"/>
    <property type="match status" value="1"/>
</dbReference>
<feature type="domain" description="ATP-grasp" evidence="23">
    <location>
        <begin position="776"/>
        <end position="969"/>
    </location>
</feature>
<dbReference type="EC" id="6.3.4.16" evidence="16"/>
<dbReference type="InterPro" id="IPR011761">
    <property type="entry name" value="ATP-grasp"/>
</dbReference>
<evidence type="ECO:0000256" key="1">
    <source>
        <dbReference type="ARBA" id="ARBA00001936"/>
    </source>
</evidence>
<keyword evidence="5" id="KW-0055">Arginine biosynthesis</keyword>
<evidence type="ECO:0000256" key="11">
    <source>
        <dbReference type="ARBA" id="ARBA00022840"/>
    </source>
</evidence>
<dbReference type="SMART" id="SM01096">
    <property type="entry name" value="CPSase_L_D3"/>
    <property type="match status" value="1"/>
</dbReference>
<dbReference type="InterPro" id="IPR016185">
    <property type="entry name" value="PreATP-grasp_dom_sf"/>
</dbReference>
<reference evidence="25 26" key="1">
    <citation type="submission" date="2024-04" db="EMBL/GenBank/DDBJ databases">
        <authorList>
            <person name="Fracassetti M."/>
        </authorList>
    </citation>
    <scope>NUCLEOTIDE SEQUENCE [LARGE SCALE GENOMIC DNA]</scope>
</reference>
<evidence type="ECO:0000256" key="12">
    <source>
        <dbReference type="ARBA" id="ARBA00022842"/>
    </source>
</evidence>
<dbReference type="GO" id="GO:0006221">
    <property type="term" value="P:pyrimidine nucleotide biosynthetic process"/>
    <property type="evidence" value="ECO:0007669"/>
    <property type="project" value="UniProtKB-KW"/>
</dbReference>
<dbReference type="Gene3D" id="1.10.1030.10">
    <property type="entry name" value="Carbamoyl-phosphate synthetase, large subunit oligomerisation domain"/>
    <property type="match status" value="1"/>
</dbReference>
<keyword evidence="26" id="KW-1185">Reference proteome</keyword>
<evidence type="ECO:0000256" key="9">
    <source>
        <dbReference type="ARBA" id="ARBA00022737"/>
    </source>
</evidence>
<proteinExistence type="inferred from homology"/>
<dbReference type="Pfam" id="PF02787">
    <property type="entry name" value="CPSase_L_D3"/>
    <property type="match status" value="1"/>
</dbReference>
<dbReference type="GO" id="GO:0005737">
    <property type="term" value="C:cytoplasm"/>
    <property type="evidence" value="ECO:0007669"/>
    <property type="project" value="TreeGrafter"/>
</dbReference>
<feature type="domain" description="MGS-like" evidence="24">
    <location>
        <begin position="1036"/>
        <end position="1177"/>
    </location>
</feature>
<evidence type="ECO:0000259" key="24">
    <source>
        <dbReference type="PROSITE" id="PS51855"/>
    </source>
</evidence>
<dbReference type="InterPro" id="IPR005480">
    <property type="entry name" value="CPSase_lsu_oligo"/>
</dbReference>
<dbReference type="FunFam" id="1.10.1030.10:FF:000002">
    <property type="entry name" value="Carbamoyl-phosphate synthase large chain"/>
    <property type="match status" value="1"/>
</dbReference>
<dbReference type="SMART" id="SM00851">
    <property type="entry name" value="MGS"/>
    <property type="match status" value="1"/>
</dbReference>
<evidence type="ECO:0000313" key="25">
    <source>
        <dbReference type="EMBL" id="CAL1406031.1"/>
    </source>
</evidence>
<evidence type="ECO:0000256" key="2">
    <source>
        <dbReference type="ARBA" id="ARBA00005077"/>
    </source>
</evidence>
<dbReference type="Gene3D" id="3.40.50.1380">
    <property type="entry name" value="Methylglyoxal synthase-like domain"/>
    <property type="match status" value="1"/>
</dbReference>
<evidence type="ECO:0000256" key="19">
    <source>
        <dbReference type="ARBA" id="ARBA00044334"/>
    </source>
</evidence>
<keyword evidence="9" id="KW-0677">Repeat</keyword>
<dbReference type="NCBIfam" id="NF003671">
    <property type="entry name" value="PRK05294.1"/>
    <property type="match status" value="1"/>
</dbReference>
<dbReference type="InterPro" id="IPR058047">
    <property type="entry name" value="CPSase_preATP-grasp"/>
</dbReference>
<dbReference type="PROSITE" id="PS51855">
    <property type="entry name" value="MGS"/>
    <property type="match status" value="1"/>
</dbReference>
<keyword evidence="12" id="KW-0460">Magnesium</keyword>
<evidence type="ECO:0000256" key="15">
    <source>
        <dbReference type="ARBA" id="ARBA00044031"/>
    </source>
</evidence>
<sequence>MSSHCLNRCEALSSTSLPAASPDRRLPRPGSFSLLSSRRNGSFSSLNLHSCQHRRQIRHSKGCIKSAVVRCSSAEASEAAVEAKVVGKRSDFKKIMILGAGPIVIGQACEFDYSGTQACKALKEEGYEVVLINSNPATIMTDPELADRTYVAPLTPEVVERIIEKERPDALLPTMGGQTALNLAVALAENGALDKYNVELIGAKLEAIKKAEDRDLFKQAMKNIGIKTPPSGIGTTLDECIQIAQDIGEFPLIIRPAFTLGGTGGGIAYNKEEFESICKAGLNASLTTQVLVEKSLLGWKEYELEVMRDLADNVVIICSIENIDAMGVHTGDSITVAPAQTLTDKEYQRLRDYSIKIIREIGVECGGSNVQFAVNPVDGEVMVIEMNPRVSRSSALASKATGFPIAKMAAKLSVGYSLDQIPNDITKKTPASFEPSIDYVVTKIPRFAFEKFPGSQPILTTQMKSVGEDMAMGRTFQESFQKAVRGLECGYPGWGCSRIKELEWDWDRLKYNLRVPNPNRIHSVYAAMKKGMKVDEIHELSYIDKWFLTQLKELVDVEQYLMSKSLSDLTKDDLYEVKKRGFSDRQVAFATKSTEKDVRERRLSFGITPAYKRVDTCAAEFEADTPYLYSSYDSECEATPTSRKKVLILGGGPNRIGQGIEFDYCCCHTSFALQDAGYETIMMNSNPETVSTDYDTSDRLYFEPLTVEDVLNVIDLERPDGIIVQFGGQTPLKLALPIQQYLDENKPMAASGVGPVRIWGTTPDNIDAAEDRERFNAILKELQIEQPKGGIAKSEADALSIASEIGYPVVVRPSYVLGGRAMEIVYSDDKLITYLENAVEVDPERPVLIDKYLSDAVEIDIDALADSNGNVVIGGIMEHIEQAGVHSGDSACILPTQTISSSCLATIRTWTEKLAKRINVCGLMNCQYAITAAGDVFLLEANPRASRTVPFVSKTIGHPLAKYAALVMSGKSLHDLGFTKEVIPSHVAVKEAVLPFEKFAGCDVVLGPEMRSTGEVMGIDFQVAVAFAKAQLAAGQKLPLSGTVFLSLNDLTKPHLERLAKAFIELGFRIIATSGSAHFLELKGIPVERVLKMHEGRPHAGDMLANGDIHLAVITSSGDALDQIDGRQLRRMALAYKVPIITTVAGALATADAIKSLASRPFDVMPLQDFFDVELLEQRSKKLQSASISL</sequence>
<comment type="catalytic activity">
    <reaction evidence="20">
        <text>hydrogencarbonate + NH4(+) + 2 ATP = carbamoyl phosphate + 2 ADP + phosphate + 2 H(+)</text>
        <dbReference type="Rhea" id="RHEA:18029"/>
        <dbReference type="ChEBI" id="CHEBI:15378"/>
        <dbReference type="ChEBI" id="CHEBI:17544"/>
        <dbReference type="ChEBI" id="CHEBI:28938"/>
        <dbReference type="ChEBI" id="CHEBI:30616"/>
        <dbReference type="ChEBI" id="CHEBI:43474"/>
        <dbReference type="ChEBI" id="CHEBI:58228"/>
        <dbReference type="ChEBI" id="CHEBI:456216"/>
        <dbReference type="EC" id="6.3.4.16"/>
    </reaction>
</comment>
<dbReference type="InterPro" id="IPR011607">
    <property type="entry name" value="MGS-like_dom"/>
</dbReference>
<keyword evidence="13" id="KW-0665">Pyrimidine biosynthesis</keyword>
<evidence type="ECO:0000256" key="8">
    <source>
        <dbReference type="ARBA" id="ARBA00022723"/>
    </source>
</evidence>
<evidence type="ECO:0000259" key="23">
    <source>
        <dbReference type="PROSITE" id="PS50975"/>
    </source>
</evidence>
<dbReference type="SUPFAM" id="SSF56059">
    <property type="entry name" value="Glutathione synthetase ATP-binding domain-like"/>
    <property type="match status" value="2"/>
</dbReference>
<dbReference type="Gene3D" id="3.30.470.20">
    <property type="entry name" value="ATP-grasp fold, B domain"/>
    <property type="match status" value="2"/>
</dbReference>
<gene>
    <name evidence="25" type="ORF">LTRI10_LOCUS45785</name>
</gene>
<dbReference type="PROSITE" id="PS50975">
    <property type="entry name" value="ATP_GRASP"/>
    <property type="match status" value="2"/>
</dbReference>
<dbReference type="Pfam" id="PF02786">
    <property type="entry name" value="CPSase_L_D2"/>
    <property type="match status" value="2"/>
</dbReference>
<comment type="cofactor">
    <cofactor evidence="1">
        <name>Mn(2+)</name>
        <dbReference type="ChEBI" id="CHEBI:29035"/>
    </cofactor>
</comment>
<dbReference type="Gene3D" id="3.40.50.20">
    <property type="match status" value="2"/>
</dbReference>
<keyword evidence="8" id="KW-0479">Metal-binding</keyword>
<dbReference type="PROSITE" id="PS00866">
    <property type="entry name" value="CPSASE_1"/>
    <property type="match status" value="2"/>
</dbReference>
<evidence type="ECO:0000313" key="26">
    <source>
        <dbReference type="Proteomes" id="UP001497516"/>
    </source>
</evidence>
<dbReference type="GO" id="GO:0046872">
    <property type="term" value="F:metal ion binding"/>
    <property type="evidence" value="ECO:0007669"/>
    <property type="project" value="UniProtKB-KW"/>
</dbReference>
<name>A0AAV2G5T6_9ROSI</name>
<dbReference type="NCBIfam" id="TIGR01369">
    <property type="entry name" value="CPSaseII_lrg"/>
    <property type="match status" value="1"/>
</dbReference>
<dbReference type="GO" id="GO:0004088">
    <property type="term" value="F:carbamoyl-phosphate synthase (glutamine-hydrolyzing) activity"/>
    <property type="evidence" value="ECO:0007669"/>
    <property type="project" value="UniProtKB-EC"/>
</dbReference>
<comment type="pathway">
    <text evidence="2">Amino-acid biosynthesis; L-arginine biosynthesis; carbamoyl phosphate from bicarbonate: step 1/1.</text>
</comment>
<dbReference type="Pfam" id="PF02142">
    <property type="entry name" value="MGS"/>
    <property type="match status" value="1"/>
</dbReference>
<evidence type="ECO:0000256" key="3">
    <source>
        <dbReference type="ARBA" id="ARBA00009799"/>
    </source>
</evidence>
<organism evidence="25 26">
    <name type="scientific">Linum trigynum</name>
    <dbReference type="NCBI Taxonomy" id="586398"/>
    <lineage>
        <taxon>Eukaryota</taxon>
        <taxon>Viridiplantae</taxon>
        <taxon>Streptophyta</taxon>
        <taxon>Embryophyta</taxon>
        <taxon>Tracheophyta</taxon>
        <taxon>Spermatophyta</taxon>
        <taxon>Magnoliopsida</taxon>
        <taxon>eudicotyledons</taxon>
        <taxon>Gunneridae</taxon>
        <taxon>Pentapetalae</taxon>
        <taxon>rosids</taxon>
        <taxon>fabids</taxon>
        <taxon>Malpighiales</taxon>
        <taxon>Linaceae</taxon>
        <taxon>Linum</taxon>
    </lineage>
</organism>
<evidence type="ECO:0000256" key="6">
    <source>
        <dbReference type="ARBA" id="ARBA00022598"/>
    </source>
</evidence>
<protein>
    <recommendedName>
        <fullName evidence="21">Carbamoyl phosphate synthase arginine-specific large chain, chloroplastic</fullName>
        <ecNumber evidence="16">6.3.4.16</ecNumber>
        <ecNumber evidence="4">6.3.5.5</ecNumber>
    </recommendedName>
    <alternativeName>
        <fullName evidence="18">Ammonium-dependent carbamoyl phosphate synthetase</fullName>
    </alternativeName>
    <alternativeName>
        <fullName evidence="17">Arginine-specific carbamoyl phosphate synthetase, ammonia chain</fullName>
    </alternativeName>
    <alternativeName>
        <fullName evidence="19">Glutamine-dependent carbamoyl phosphate synthetase</fullName>
    </alternativeName>
</protein>
<dbReference type="Gene3D" id="3.30.1490.20">
    <property type="entry name" value="ATP-grasp fold, A domain"/>
    <property type="match status" value="1"/>
</dbReference>
<accession>A0AAV2G5T6</accession>
<comment type="subunit">
    <text evidence="15">Heterodimer composed of 2 chains; the small (or glutamine) chain promotes the hydrolysis of glutamine to ammonia, which is used by the large (or ammonia) chain to synthesize carbamoyl phosphate.</text>
</comment>
<evidence type="ECO:0000256" key="22">
    <source>
        <dbReference type="PROSITE-ProRule" id="PRU00409"/>
    </source>
</evidence>
<keyword evidence="6" id="KW-0436">Ligase</keyword>
<evidence type="ECO:0000256" key="17">
    <source>
        <dbReference type="ARBA" id="ARBA00044249"/>
    </source>
</evidence>
<dbReference type="SUPFAM" id="SSF52335">
    <property type="entry name" value="Methylglyoxal synthase-like"/>
    <property type="match status" value="1"/>
</dbReference>
<evidence type="ECO:0000256" key="5">
    <source>
        <dbReference type="ARBA" id="ARBA00022571"/>
    </source>
</evidence>
<dbReference type="InterPro" id="IPR005479">
    <property type="entry name" value="CPAse_ATP-bd"/>
</dbReference>
<dbReference type="PANTHER" id="PTHR11405">
    <property type="entry name" value="CARBAMOYLTRANSFERASE FAMILY MEMBER"/>
    <property type="match status" value="1"/>
</dbReference>
<dbReference type="Pfam" id="PF25596">
    <property type="entry name" value="CPSase_L_D1"/>
    <property type="match status" value="2"/>
</dbReference>
<evidence type="ECO:0000256" key="7">
    <source>
        <dbReference type="ARBA" id="ARBA00022605"/>
    </source>
</evidence>
<dbReference type="FunFam" id="3.30.470.20:FF:000013">
    <property type="entry name" value="Carbamoyl-phosphate synthase large chain"/>
    <property type="match status" value="1"/>
</dbReference>
<evidence type="ECO:0000256" key="13">
    <source>
        <dbReference type="ARBA" id="ARBA00022975"/>
    </source>
</evidence>
<evidence type="ECO:0000256" key="20">
    <source>
        <dbReference type="ARBA" id="ARBA00047359"/>
    </source>
</evidence>
<dbReference type="FunFam" id="3.40.50.20:FF:000001">
    <property type="entry name" value="Carbamoyl-phosphate synthase large chain"/>
    <property type="match status" value="1"/>
</dbReference>
<dbReference type="FunFam" id="3.40.50.1380:FF:000013">
    <property type="entry name" value="Carbamoyl-phosphate synthase large chain"/>
    <property type="match status" value="1"/>
</dbReference>
<keyword evidence="10 22" id="KW-0547">Nucleotide-binding</keyword>
<feature type="domain" description="ATP-grasp" evidence="23">
    <location>
        <begin position="218"/>
        <end position="414"/>
    </location>
</feature>
<keyword evidence="7" id="KW-0028">Amino-acid biosynthesis</keyword>
<evidence type="ECO:0000256" key="10">
    <source>
        <dbReference type="ARBA" id="ARBA00022741"/>
    </source>
</evidence>
<dbReference type="SUPFAM" id="SSF48108">
    <property type="entry name" value="Carbamoyl phosphate synthetase, large subunit connection domain"/>
    <property type="match status" value="1"/>
</dbReference>
<dbReference type="AlphaFoldDB" id="A0AAV2G5T6"/>
<evidence type="ECO:0000256" key="16">
    <source>
        <dbReference type="ARBA" id="ARBA00044063"/>
    </source>
</evidence>
<dbReference type="PROSITE" id="PS00867">
    <property type="entry name" value="CPSASE_2"/>
    <property type="match status" value="2"/>
</dbReference>
<evidence type="ECO:0000256" key="18">
    <source>
        <dbReference type="ARBA" id="ARBA00044318"/>
    </source>
</evidence>
<evidence type="ECO:0000256" key="14">
    <source>
        <dbReference type="ARBA" id="ARBA00023211"/>
    </source>
</evidence>
<dbReference type="PRINTS" id="PR00098">
    <property type="entry name" value="CPSASE"/>
</dbReference>
<dbReference type="NCBIfam" id="NF009455">
    <property type="entry name" value="PRK12815.1"/>
    <property type="match status" value="1"/>
</dbReference>
<dbReference type="GO" id="GO:0006541">
    <property type="term" value="P:glutamine metabolic process"/>
    <property type="evidence" value="ECO:0007669"/>
    <property type="project" value="TreeGrafter"/>
</dbReference>
<dbReference type="InterPro" id="IPR006275">
    <property type="entry name" value="CPSase_lsu"/>
</dbReference>
<dbReference type="Proteomes" id="UP001497516">
    <property type="component" value="Chromosome 8"/>
</dbReference>
<dbReference type="GO" id="GO:0006526">
    <property type="term" value="P:L-arginine biosynthetic process"/>
    <property type="evidence" value="ECO:0007669"/>
    <property type="project" value="UniProtKB-KW"/>
</dbReference>
<dbReference type="HAMAP" id="MF_01210_A">
    <property type="entry name" value="CPSase_L_chain_A"/>
    <property type="match status" value="1"/>
</dbReference>
<dbReference type="InterPro" id="IPR005483">
    <property type="entry name" value="CPSase_dom"/>
</dbReference>
<dbReference type="EC" id="6.3.5.5" evidence="4"/>
<dbReference type="CDD" id="cd01424">
    <property type="entry name" value="MGS_CPS_II"/>
    <property type="match status" value="1"/>
</dbReference>
<dbReference type="SUPFAM" id="SSF52440">
    <property type="entry name" value="PreATP-grasp domain"/>
    <property type="match status" value="2"/>
</dbReference>
<comment type="similarity">
    <text evidence="3">Belongs to the CarB family.</text>
</comment>
<dbReference type="GO" id="GO:0005524">
    <property type="term" value="F:ATP binding"/>
    <property type="evidence" value="ECO:0007669"/>
    <property type="project" value="UniProtKB-UniRule"/>
</dbReference>
<dbReference type="PANTHER" id="PTHR11405:SF53">
    <property type="entry name" value="CARBAMOYL-PHOSPHATE SYNTHASE [AMMONIA], MITOCHONDRIAL"/>
    <property type="match status" value="1"/>
</dbReference>
<evidence type="ECO:0000256" key="21">
    <source>
        <dbReference type="ARBA" id="ARBA00074190"/>
    </source>
</evidence>
<dbReference type="InterPro" id="IPR033937">
    <property type="entry name" value="MGS_CPS_CarB"/>
</dbReference>
<dbReference type="FunFam" id="3.30.470.20:FF:000007">
    <property type="entry name" value="Carbamoyl-phosphate synthase large chain"/>
    <property type="match status" value="1"/>
</dbReference>
<dbReference type="FunFam" id="3.30.1490.20:FF:000001">
    <property type="entry name" value="Carbamoyl-phosphate synthase large chain"/>
    <property type="match status" value="1"/>
</dbReference>
<dbReference type="HAMAP" id="MF_01210_B">
    <property type="entry name" value="CPSase_L_chain_B"/>
    <property type="match status" value="1"/>
</dbReference>
<dbReference type="InterPro" id="IPR036897">
    <property type="entry name" value="CarbamoylP_synth_lsu_oligo_sf"/>
</dbReference>
<evidence type="ECO:0000256" key="4">
    <source>
        <dbReference type="ARBA" id="ARBA00012738"/>
    </source>
</evidence>